<sequence>MKKWVVFLMIIFAIVICRTYLFMSFFKYEIIRESAAPVSVITNQKLLDDLKTSRSEDAIDNIIQDALRKTSSDLSFTFNKCYNEVNHLAESKNANCIGYAGFLSAIIQYKLNKSRHDKQWKVHHKVGKIYFLNENINKFFDSNFFKDHDFVTVENIETKEIIPIDGTVYDYFKINRVQLK</sequence>
<keyword evidence="1" id="KW-0472">Membrane</keyword>
<protein>
    <recommendedName>
        <fullName evidence="4">Transglutaminase-like domain-containing protein</fullName>
    </recommendedName>
</protein>
<evidence type="ECO:0000313" key="3">
    <source>
        <dbReference type="Proteomes" id="UP001210978"/>
    </source>
</evidence>
<keyword evidence="1" id="KW-0812">Transmembrane</keyword>
<evidence type="ECO:0000313" key="2">
    <source>
        <dbReference type="EMBL" id="WBV59760.1"/>
    </source>
</evidence>
<accession>A0ABY7QJA3</accession>
<reference evidence="2 3" key="1">
    <citation type="submission" date="2023-01" db="EMBL/GenBank/DDBJ databases">
        <title>Complete genome of Chryseobacterium camelliae VAN22-5A.</title>
        <authorList>
            <person name="Zong G."/>
            <person name="Cao G."/>
        </authorList>
    </citation>
    <scope>NUCLEOTIDE SEQUENCE [LARGE SCALE GENOMIC DNA]</scope>
    <source>
        <strain evidence="2 3">VAN22-5A</strain>
    </source>
</reference>
<proteinExistence type="predicted"/>
<keyword evidence="3" id="KW-1185">Reference proteome</keyword>
<dbReference type="Proteomes" id="UP001210978">
    <property type="component" value="Chromosome"/>
</dbReference>
<organism evidence="2 3">
    <name type="scientific">Chryseobacterium camelliae</name>
    <dbReference type="NCBI Taxonomy" id="1265445"/>
    <lineage>
        <taxon>Bacteria</taxon>
        <taxon>Pseudomonadati</taxon>
        <taxon>Bacteroidota</taxon>
        <taxon>Flavobacteriia</taxon>
        <taxon>Flavobacteriales</taxon>
        <taxon>Weeksellaceae</taxon>
        <taxon>Chryseobacterium group</taxon>
        <taxon>Chryseobacterium</taxon>
    </lineage>
</organism>
<dbReference type="EMBL" id="CP115859">
    <property type="protein sequence ID" value="WBV59760.1"/>
    <property type="molecule type" value="Genomic_DNA"/>
</dbReference>
<evidence type="ECO:0008006" key="4">
    <source>
        <dbReference type="Google" id="ProtNLM"/>
    </source>
</evidence>
<dbReference type="RefSeq" id="WP_271148117.1">
    <property type="nucleotide sequence ID" value="NZ_CP115859.1"/>
</dbReference>
<evidence type="ECO:0000256" key="1">
    <source>
        <dbReference type="SAM" id="Phobius"/>
    </source>
</evidence>
<keyword evidence="1" id="KW-1133">Transmembrane helix</keyword>
<gene>
    <name evidence="2" type="ORF">PFY12_11900</name>
</gene>
<name>A0ABY7QJA3_9FLAO</name>
<feature type="transmembrane region" description="Helical" evidence="1">
    <location>
        <begin position="6"/>
        <end position="26"/>
    </location>
</feature>